<keyword evidence="9 10" id="KW-0472">Membrane</keyword>
<keyword evidence="4" id="KW-1003">Cell membrane</keyword>
<name>A0ABV7HJN8_9GAMM</name>
<dbReference type="Proteomes" id="UP001595476">
    <property type="component" value="Unassembled WGS sequence"/>
</dbReference>
<dbReference type="EMBL" id="JBHRSZ010000004">
    <property type="protein sequence ID" value="MFC3151736.1"/>
    <property type="molecule type" value="Genomic_DNA"/>
</dbReference>
<organism evidence="11 12">
    <name type="scientific">Litoribrevibacter euphylliae</name>
    <dbReference type="NCBI Taxonomy" id="1834034"/>
    <lineage>
        <taxon>Bacteria</taxon>
        <taxon>Pseudomonadati</taxon>
        <taxon>Pseudomonadota</taxon>
        <taxon>Gammaproteobacteria</taxon>
        <taxon>Oceanospirillales</taxon>
        <taxon>Oceanospirillaceae</taxon>
        <taxon>Litoribrevibacter</taxon>
    </lineage>
</organism>
<proteinExistence type="inferred from homology"/>
<feature type="transmembrane region" description="Helical" evidence="10">
    <location>
        <begin position="12"/>
        <end position="32"/>
    </location>
</feature>
<accession>A0ABV7HJN8</accession>
<gene>
    <name evidence="11" type="primary">gspJ</name>
    <name evidence="11" type="ORF">ACFOEK_11920</name>
</gene>
<dbReference type="PANTHER" id="PTHR39583:SF2">
    <property type="entry name" value="TYPE II SECRETION SYSTEM PROTEIN J"/>
    <property type="match status" value="1"/>
</dbReference>
<dbReference type="SUPFAM" id="SSF54523">
    <property type="entry name" value="Pili subunits"/>
    <property type="match status" value="1"/>
</dbReference>
<comment type="similarity">
    <text evidence="2">Belongs to the GSP J family.</text>
</comment>
<evidence type="ECO:0000256" key="10">
    <source>
        <dbReference type="SAM" id="Phobius"/>
    </source>
</evidence>
<comment type="caution">
    <text evidence="11">The sequence shown here is derived from an EMBL/GenBank/DDBJ whole genome shotgun (WGS) entry which is preliminary data.</text>
</comment>
<keyword evidence="12" id="KW-1185">Reference proteome</keyword>
<evidence type="ECO:0000256" key="4">
    <source>
        <dbReference type="ARBA" id="ARBA00022475"/>
    </source>
</evidence>
<keyword evidence="8 10" id="KW-1133">Transmembrane helix</keyword>
<evidence type="ECO:0000256" key="9">
    <source>
        <dbReference type="ARBA" id="ARBA00023136"/>
    </source>
</evidence>
<dbReference type="InterPro" id="IPR012902">
    <property type="entry name" value="N_methyl_site"/>
</dbReference>
<dbReference type="NCBIfam" id="TIGR01711">
    <property type="entry name" value="gspJ"/>
    <property type="match status" value="1"/>
</dbReference>
<dbReference type="PANTHER" id="PTHR39583">
    <property type="entry name" value="TYPE II SECRETION SYSTEM PROTEIN J-RELATED"/>
    <property type="match status" value="1"/>
</dbReference>
<dbReference type="RefSeq" id="WP_386721057.1">
    <property type="nucleotide sequence ID" value="NZ_JBHRSZ010000004.1"/>
</dbReference>
<evidence type="ECO:0000256" key="3">
    <source>
        <dbReference type="ARBA" id="ARBA00021539"/>
    </source>
</evidence>
<evidence type="ECO:0000256" key="1">
    <source>
        <dbReference type="ARBA" id="ARBA00004377"/>
    </source>
</evidence>
<evidence type="ECO:0000256" key="5">
    <source>
        <dbReference type="ARBA" id="ARBA00022481"/>
    </source>
</evidence>
<reference evidence="12" key="1">
    <citation type="journal article" date="2019" name="Int. J. Syst. Evol. Microbiol.">
        <title>The Global Catalogue of Microorganisms (GCM) 10K type strain sequencing project: providing services to taxonomists for standard genome sequencing and annotation.</title>
        <authorList>
            <consortium name="The Broad Institute Genomics Platform"/>
            <consortium name="The Broad Institute Genome Sequencing Center for Infectious Disease"/>
            <person name="Wu L."/>
            <person name="Ma J."/>
        </authorList>
    </citation>
    <scope>NUCLEOTIDE SEQUENCE [LARGE SCALE GENOMIC DNA]</scope>
    <source>
        <strain evidence="12">KCTC 52438</strain>
    </source>
</reference>
<dbReference type="InterPro" id="IPR045584">
    <property type="entry name" value="Pilin-like"/>
</dbReference>
<protein>
    <recommendedName>
        <fullName evidence="3">Type II secretion system protein J</fullName>
    </recommendedName>
</protein>
<keyword evidence="7 10" id="KW-0812">Transmembrane</keyword>
<evidence type="ECO:0000256" key="8">
    <source>
        <dbReference type="ARBA" id="ARBA00022989"/>
    </source>
</evidence>
<sequence length="205" mass="23489">MNIQRGGGFTLLEVLLAIGITALIGISSYTLLSQTIRTRDHLSGQADELRRFQLATTIIQQDLRQISARVIRDQFGDYQPSLRLGGYSLYGDVEFTKSGLSNPLKNRLSNYQRVAYQIKDDQLVRYIWPVLDQAPDTVPREQILLENIAQMEVKVLDSKEWKTEWFPDPSNTPPADLIRLPEAITIEITTNSEQVHRWLEQIVSY</sequence>
<evidence type="ECO:0000256" key="2">
    <source>
        <dbReference type="ARBA" id="ARBA00011084"/>
    </source>
</evidence>
<dbReference type="Pfam" id="PF11612">
    <property type="entry name" value="T2SSJ"/>
    <property type="match status" value="1"/>
</dbReference>
<keyword evidence="5" id="KW-0488">Methylation</keyword>
<dbReference type="Gene3D" id="3.10.610.10">
    <property type="entry name" value="GSPII I/J protein-like"/>
    <property type="match status" value="1"/>
</dbReference>
<evidence type="ECO:0000256" key="7">
    <source>
        <dbReference type="ARBA" id="ARBA00022692"/>
    </source>
</evidence>
<comment type="subcellular location">
    <subcellularLocation>
        <location evidence="1">Cell inner membrane</location>
        <topology evidence="1">Single-pass membrane protein</topology>
    </subcellularLocation>
</comment>
<evidence type="ECO:0000256" key="6">
    <source>
        <dbReference type="ARBA" id="ARBA00022519"/>
    </source>
</evidence>
<dbReference type="InterPro" id="IPR051621">
    <property type="entry name" value="T2SS_protein_J"/>
</dbReference>
<keyword evidence="6" id="KW-0997">Cell inner membrane</keyword>
<dbReference type="PROSITE" id="PS00409">
    <property type="entry name" value="PROKAR_NTER_METHYL"/>
    <property type="match status" value="1"/>
</dbReference>
<evidence type="ECO:0000313" key="11">
    <source>
        <dbReference type="EMBL" id="MFC3151736.1"/>
    </source>
</evidence>
<evidence type="ECO:0000313" key="12">
    <source>
        <dbReference type="Proteomes" id="UP001595476"/>
    </source>
</evidence>
<dbReference type="InterPro" id="IPR010055">
    <property type="entry name" value="T2SS_protein-GspJ"/>
</dbReference>